<gene>
    <name evidence="7" type="ORF">QOZ93_001221</name>
</gene>
<feature type="transmembrane region" description="Helical" evidence="6">
    <location>
        <begin position="155"/>
        <end position="177"/>
    </location>
</feature>
<evidence type="ECO:0000256" key="4">
    <source>
        <dbReference type="ARBA" id="ARBA00022989"/>
    </source>
</evidence>
<feature type="transmembrane region" description="Helical" evidence="6">
    <location>
        <begin position="93"/>
        <end position="116"/>
    </location>
</feature>
<evidence type="ECO:0000256" key="6">
    <source>
        <dbReference type="SAM" id="Phobius"/>
    </source>
</evidence>
<evidence type="ECO:0000313" key="7">
    <source>
        <dbReference type="EMBL" id="MDQ0479480.1"/>
    </source>
</evidence>
<feature type="transmembrane region" description="Helical" evidence="6">
    <location>
        <begin position="338"/>
        <end position="356"/>
    </location>
</feature>
<reference evidence="7 8" key="1">
    <citation type="submission" date="2023-07" db="EMBL/GenBank/DDBJ databases">
        <title>Genomic Encyclopedia of Type Strains, Phase IV (KMG-IV): sequencing the most valuable type-strain genomes for metagenomic binning, comparative biology and taxonomic classification.</title>
        <authorList>
            <person name="Goeker M."/>
        </authorList>
    </citation>
    <scope>NUCLEOTIDE SEQUENCE [LARGE SCALE GENOMIC DNA]</scope>
    <source>
        <strain evidence="7 8">DSM 1400</strain>
    </source>
</reference>
<dbReference type="RefSeq" id="WP_307355515.1">
    <property type="nucleotide sequence ID" value="NZ_BAAACJ010000017.1"/>
</dbReference>
<dbReference type="InterPro" id="IPR050833">
    <property type="entry name" value="Poly_Biosynth_Transport"/>
</dbReference>
<comment type="subcellular location">
    <subcellularLocation>
        <location evidence="1">Cell membrane</location>
        <topology evidence="1">Multi-pass membrane protein</topology>
    </subcellularLocation>
</comment>
<sequence>MKKTRVKNAKKNVIYGMATYILLMLVTFLNRKVFLALLGDDVAGFQGLLQNILSFLNLIESGVGMAIMFSLYKPFAEDDKVQIKSAVTLYSKIYKVCGSILIIAGIILTGFLHIFVKEQIPMVYAKICFLLYIADTSLTYFFSYKTCLLYASENGYVISFWDFIFKFIRSVVQIIMLYIYKSFIIFIVIQILTNIEYLIVINYSTNKRFPWYKDIKADKVKGKKDIIKNIKALFIHKIGGFVVFSTDNLLISYFLNFKVVALYTNYNMIIAFCQNFINKIFEGIAASIGNLLTEGDKEKSFSVFKKLFFFNFWIASFIGICLYNAIDQVIELWLGNRFLLDKSVLIVLLLNFYITAMRLCVDKFKESAGLYYEDRYAPIAESIINLVFSIILLKKFGLIGVFIGTLISNLSVIFWIKPKIVFNKVFNKSLSEYLIHYLKYMCYAVVPFILTRITCRYVHVSNKFLDFLLNCILSVIIINFSYAIMFYKKEEFQYYKALLMKRLKRSKVRGER</sequence>
<dbReference type="EMBL" id="JAUSWN010000008">
    <property type="protein sequence ID" value="MDQ0479480.1"/>
    <property type="molecule type" value="Genomic_DNA"/>
</dbReference>
<dbReference type="Proteomes" id="UP001224418">
    <property type="component" value="Unassembled WGS sequence"/>
</dbReference>
<feature type="transmembrane region" description="Helical" evidence="6">
    <location>
        <begin position="399"/>
        <end position="416"/>
    </location>
</feature>
<evidence type="ECO:0000256" key="3">
    <source>
        <dbReference type="ARBA" id="ARBA00022692"/>
    </source>
</evidence>
<evidence type="ECO:0000256" key="1">
    <source>
        <dbReference type="ARBA" id="ARBA00004651"/>
    </source>
</evidence>
<accession>A0ABU0JQW5</accession>
<evidence type="ECO:0000256" key="5">
    <source>
        <dbReference type="ARBA" id="ARBA00023136"/>
    </source>
</evidence>
<keyword evidence="4 6" id="KW-1133">Transmembrane helix</keyword>
<dbReference type="PANTHER" id="PTHR30250:SF26">
    <property type="entry name" value="PSMA PROTEIN"/>
    <property type="match status" value="1"/>
</dbReference>
<evidence type="ECO:0000313" key="8">
    <source>
        <dbReference type="Proteomes" id="UP001224418"/>
    </source>
</evidence>
<keyword evidence="2" id="KW-1003">Cell membrane</keyword>
<evidence type="ECO:0000256" key="2">
    <source>
        <dbReference type="ARBA" id="ARBA00022475"/>
    </source>
</evidence>
<proteinExistence type="predicted"/>
<name>A0ABU0JQW5_HATLI</name>
<feature type="transmembrane region" description="Helical" evidence="6">
    <location>
        <begin position="467"/>
        <end position="487"/>
    </location>
</feature>
<keyword evidence="3 6" id="KW-0812">Transmembrane</keyword>
<comment type="caution">
    <text evidence="7">The sequence shown here is derived from an EMBL/GenBank/DDBJ whole genome shotgun (WGS) entry which is preliminary data.</text>
</comment>
<feature type="transmembrane region" description="Helical" evidence="6">
    <location>
        <begin position="183"/>
        <end position="203"/>
    </location>
</feature>
<keyword evidence="8" id="KW-1185">Reference proteome</keyword>
<feature type="transmembrane region" description="Helical" evidence="6">
    <location>
        <begin position="307"/>
        <end position="326"/>
    </location>
</feature>
<dbReference type="PANTHER" id="PTHR30250">
    <property type="entry name" value="PST FAMILY PREDICTED COLANIC ACID TRANSPORTER"/>
    <property type="match status" value="1"/>
</dbReference>
<keyword evidence="5 6" id="KW-0472">Membrane</keyword>
<protein>
    <submittedName>
        <fullName evidence="7">O-antigen/teichoic acid export membrane protein</fullName>
    </submittedName>
</protein>
<feature type="transmembrane region" description="Helical" evidence="6">
    <location>
        <begin position="122"/>
        <end position="143"/>
    </location>
</feature>
<organism evidence="7 8">
    <name type="scientific">Hathewaya limosa</name>
    <name type="common">Clostridium limosum</name>
    <dbReference type="NCBI Taxonomy" id="1536"/>
    <lineage>
        <taxon>Bacteria</taxon>
        <taxon>Bacillati</taxon>
        <taxon>Bacillota</taxon>
        <taxon>Clostridia</taxon>
        <taxon>Eubacteriales</taxon>
        <taxon>Clostridiaceae</taxon>
        <taxon>Hathewaya</taxon>
    </lineage>
</organism>
<feature type="transmembrane region" description="Helical" evidence="6">
    <location>
        <begin position="437"/>
        <end position="455"/>
    </location>
</feature>
<feature type="transmembrane region" description="Helical" evidence="6">
    <location>
        <begin position="12"/>
        <end position="29"/>
    </location>
</feature>
<feature type="transmembrane region" description="Helical" evidence="6">
    <location>
        <begin position="49"/>
        <end position="72"/>
    </location>
</feature>